<dbReference type="VEuPathDB" id="FungiDB:H310_14446"/>
<dbReference type="InterPro" id="IPR057470">
    <property type="entry name" value="Ig_CFAP65_7th"/>
</dbReference>
<dbReference type="RefSeq" id="XP_008880528.1">
    <property type="nucleotide sequence ID" value="XM_008882306.1"/>
</dbReference>
<dbReference type="Pfam" id="PF25248">
    <property type="entry name" value="Ig_CFAP65_8th"/>
    <property type="match status" value="1"/>
</dbReference>
<feature type="compositionally biased region" description="Low complexity" evidence="1">
    <location>
        <begin position="1507"/>
        <end position="1540"/>
    </location>
</feature>
<dbReference type="EMBL" id="KI914021">
    <property type="protein sequence ID" value="ETV90850.1"/>
    <property type="molecule type" value="Genomic_DNA"/>
</dbReference>
<gene>
    <name evidence="7" type="ORF">H310_14446</name>
</gene>
<evidence type="ECO:0000256" key="1">
    <source>
        <dbReference type="SAM" id="MobiDB-lite"/>
    </source>
</evidence>
<dbReference type="InterPro" id="IPR052614">
    <property type="entry name" value="CFAP65"/>
</dbReference>
<evidence type="ECO:0000259" key="2">
    <source>
        <dbReference type="Pfam" id="PF24291"/>
    </source>
</evidence>
<feature type="domain" description="CFAP65 eight Ig-like" evidence="5">
    <location>
        <begin position="913"/>
        <end position="1018"/>
    </location>
</feature>
<dbReference type="Pfam" id="PF25249">
    <property type="entry name" value="Ig_CFAP65_7th"/>
    <property type="match status" value="1"/>
</dbReference>
<evidence type="ECO:0000259" key="3">
    <source>
        <dbReference type="Pfam" id="PF24507"/>
    </source>
</evidence>
<name>A0A024T9P0_9STRA</name>
<dbReference type="InterPro" id="IPR057467">
    <property type="entry name" value="Ig_CFAP65_8th"/>
</dbReference>
<dbReference type="Gene3D" id="2.60.40.10">
    <property type="entry name" value="Immunoglobulins"/>
    <property type="match status" value="9"/>
</dbReference>
<dbReference type="STRING" id="157072.A0A024T9P0"/>
<evidence type="ECO:0000259" key="6">
    <source>
        <dbReference type="Pfam" id="PF25249"/>
    </source>
</evidence>
<protein>
    <submittedName>
        <fullName evidence="7">Uncharacterized protein</fullName>
    </submittedName>
</protein>
<organism evidence="7">
    <name type="scientific">Aphanomyces invadans</name>
    <dbReference type="NCBI Taxonomy" id="157072"/>
    <lineage>
        <taxon>Eukaryota</taxon>
        <taxon>Sar</taxon>
        <taxon>Stramenopiles</taxon>
        <taxon>Oomycota</taxon>
        <taxon>Saprolegniomycetes</taxon>
        <taxon>Saprolegniales</taxon>
        <taxon>Verrucalvaceae</taxon>
        <taxon>Aphanomyces</taxon>
    </lineage>
</organism>
<dbReference type="InterPro" id="IPR058536">
    <property type="entry name" value="Ig_CFAP65_4th"/>
</dbReference>
<feature type="domain" description="CFAP65 tenth Ig-like" evidence="2">
    <location>
        <begin position="1221"/>
        <end position="1347"/>
    </location>
</feature>
<evidence type="ECO:0000259" key="4">
    <source>
        <dbReference type="Pfam" id="PF24816"/>
    </source>
</evidence>
<dbReference type="GeneID" id="20091496"/>
<dbReference type="GO" id="GO:0005737">
    <property type="term" value="C:cytoplasm"/>
    <property type="evidence" value="ECO:0007669"/>
    <property type="project" value="UniProtKB-SubCell"/>
</dbReference>
<dbReference type="Pfam" id="PF24507">
    <property type="entry name" value="Ig_CFAP65_4th"/>
    <property type="match status" value="2"/>
</dbReference>
<feature type="compositionally biased region" description="Polar residues" evidence="1">
    <location>
        <begin position="1493"/>
        <end position="1506"/>
    </location>
</feature>
<evidence type="ECO:0000313" key="7">
    <source>
        <dbReference type="EMBL" id="ETV90850.1"/>
    </source>
</evidence>
<feature type="domain" description="CFAP65-like ninth Ig-like" evidence="4">
    <location>
        <begin position="1039"/>
        <end position="1213"/>
    </location>
</feature>
<feature type="region of interest" description="Disordered" evidence="1">
    <location>
        <begin position="1490"/>
        <end position="1572"/>
    </location>
</feature>
<feature type="domain" description="CFAP65 seventh Ig-like" evidence="6">
    <location>
        <begin position="791"/>
        <end position="873"/>
    </location>
</feature>
<dbReference type="GO" id="GO:0031514">
    <property type="term" value="C:motile cilium"/>
    <property type="evidence" value="ECO:0007669"/>
    <property type="project" value="UniProtKB-SubCell"/>
</dbReference>
<dbReference type="InterPro" id="IPR013783">
    <property type="entry name" value="Ig-like_fold"/>
</dbReference>
<dbReference type="OrthoDB" id="415597at2759"/>
<accession>A0A024T9P0</accession>
<evidence type="ECO:0000259" key="5">
    <source>
        <dbReference type="Pfam" id="PF25248"/>
    </source>
</evidence>
<reference evidence="7" key="1">
    <citation type="submission" date="2013-12" db="EMBL/GenBank/DDBJ databases">
        <title>The Genome Sequence of Aphanomyces invadans NJM9701.</title>
        <authorList>
            <consortium name="The Broad Institute Genomics Platform"/>
            <person name="Russ C."/>
            <person name="Tyler B."/>
            <person name="van West P."/>
            <person name="Dieguez-Uribeondo J."/>
            <person name="Young S.K."/>
            <person name="Zeng Q."/>
            <person name="Gargeya S."/>
            <person name="Fitzgerald M."/>
            <person name="Abouelleil A."/>
            <person name="Alvarado L."/>
            <person name="Chapman S.B."/>
            <person name="Gainer-Dewar J."/>
            <person name="Goldberg J."/>
            <person name="Griggs A."/>
            <person name="Gujja S."/>
            <person name="Hansen M."/>
            <person name="Howarth C."/>
            <person name="Imamovic A."/>
            <person name="Ireland A."/>
            <person name="Larimer J."/>
            <person name="McCowan C."/>
            <person name="Murphy C."/>
            <person name="Pearson M."/>
            <person name="Poon T.W."/>
            <person name="Priest M."/>
            <person name="Roberts A."/>
            <person name="Saif S."/>
            <person name="Shea T."/>
            <person name="Sykes S."/>
            <person name="Wortman J."/>
            <person name="Nusbaum C."/>
            <person name="Birren B."/>
        </authorList>
    </citation>
    <scope>NUCLEOTIDE SEQUENCE [LARGE SCALE GENOMIC DNA]</scope>
    <source>
        <strain evidence="7">NJM9701</strain>
    </source>
</reference>
<feature type="domain" description="CFAP65 fourth Ig-like" evidence="3">
    <location>
        <begin position="370"/>
        <end position="462"/>
    </location>
</feature>
<dbReference type="InterPro" id="IPR056344">
    <property type="entry name" value="Ig_CFAP65-like_9th"/>
</dbReference>
<sequence>MPAAVDDDVACPVLNRVEQQRNFGIDCGDEILFAAGAWAPGGEHTKKLHVKNVSNRTLKLKYDLPRTKYFSMEFPLLITLSPGTSRILDIAFRPVQYEEYDDYIRFLVHIIDGGVKATSGSFRLPVKARISMLNTDIPTGIDFGFCPTAETTEFKFSLKSTGQIDGTFQWTLPGAGNHGRPFSIMPASGEIRAGQTLDMTATFLPHTASVYVVTVNFVAQERGETNQRQEKTMKISGIGKYAYFAASESELDFDEMLVGGSSTPKHPTDKEFVLRNRSLVRATFQIVPVENDHEPLFFFSPLRGVIPPEASVPITVKYTPLSPGTFTCDTFKIQTPGGHTVRVTCRGKAIGPLVSLWKKNLASNLIRATSINFKDVQVGAISTRVLILKNESNVAVRYNFMAAPNGVFQIEKVTGIVPPLLETSVMLTFRPESPGNFYRRLFILVQNQSTIYVDILGTGFDNDIRPSPFQQAHVDAYRLRCQHHWGHLSPDGLEALLEEKGDTYFLHGALRTAAAKPADSPKLLTRSGESTLTDVSISDEFFVPATSRSNAITVSESLLEFGSHGAKKTLVVTNQTRGKVTCSWRVSETTGAAALRSNFRISPGACDVAPGASVEFIVTFDPCHANAYYFAELESHVYFKSNRTFRLVNPETFTPPWCVVVYASGHSFGSSDSQFLSKVTFVTAKDHVCPFPPAHVGDSVFQTVALSNASDTPALFSVVQDPSRVFWVHPASGLIPANGFHLVQIRFTPTHPRRYVHRLKTVVNYVSDVVVDLTGMGCRPQLTCVDNDTAIDAIYIKPTAVGLTTTRQFYVHNVSRVPLVFRWHVPPALRSTFHVAPLVHRLMGNERHAITCVFSPTQLKQYNQRIAVHVKSISMGLEEYVKSSVGGRGSNGGGSTGLIQEASVKLLGVGTTGAVSFVPAMLTLPTVLVNSPTTMPFDVVNSSDCDLKYEISVHCRPPPASSTAPQQPTDDATTYISFSKPRGILGARSHQALEITFRADLAGAFRYDIACAVSTVDMAYTVAPEKCVKMAVNATASFPTLVIEDVRTRQTSTATAWMQLDVPAINSFLMTPLTKDELQLNADSSPDLTMLPSYHVHFTPAVVGSPSQVVHVQLRNPGSLVVSYRIFYPNESDVELEPWADQGEPTSDELRQNILVDSKLFSIAPRTGILQPHETLVLCLSYTYSSMQYRGIHDVPVTLNVAQGKKLTLVLHGRTLAPSTPHVFLPSCVSTLHPVMVGQCMRKTHRFDKPSVQQIPVVNTGDRPVQIDVDDSAWSLLNAHQFNFPVLECLTPHVIIPAHATGYIDVDFCPLENKTYTADLRLLATSVDTNEYEDSKTITVVARGYHAPATFADMHALATARGPPSTQLLHVPSTAVLSHDRVDFGLVCVRTDNCRVVVLTNVSSTATLGFAWDEAHPLVASKRVRCVPSQGQLLPLQHVFVRVLVQPQDELRVIDHDFACWIRVVRDTATAPTSTLTTLSSLAASSTLSSSLDHQASTNKTPDSSATRPSVITRSTVSSRSHVNRSTDTAAATSAMATSDGEPKPEAKRLHKGSSNSKKQKWRLPGALANDDGPMSTPPVPVFLHVFAHVVPLEFFRTHVHVDTFRRHALPTQDFVWVDALATMRSTWGYQDPRAAKESRHVLEGVLGHLLVDVLNAGAVTEAMAELPKEPPTPAFVQLTSTARLPKAMRTFERLRRHDHVKRLTATVLENTMFNLIQEIACGDFDLTCLPKQLVFHLPDDGPASDSKL</sequence>
<dbReference type="PANTHER" id="PTHR46127">
    <property type="entry name" value="CILIA- AND FLAGELLA-ASSOCIATED PROTEIN 65"/>
    <property type="match status" value="1"/>
</dbReference>
<dbReference type="eggNOG" id="ENOG502QSJW">
    <property type="taxonomic scope" value="Eukaryota"/>
</dbReference>
<dbReference type="Pfam" id="PF24816">
    <property type="entry name" value="Ig_CFAP65__9th"/>
    <property type="match status" value="1"/>
</dbReference>
<proteinExistence type="predicted"/>
<feature type="domain" description="CFAP65 fourth Ig-like" evidence="3">
    <location>
        <begin position="695"/>
        <end position="776"/>
    </location>
</feature>
<dbReference type="Pfam" id="PF24291">
    <property type="entry name" value="Ig_CFAP65"/>
    <property type="match status" value="1"/>
</dbReference>
<dbReference type="InterPro" id="IPR056305">
    <property type="entry name" value="Ig_CFAP65_10th"/>
</dbReference>
<dbReference type="PANTHER" id="PTHR46127:SF1">
    <property type="entry name" value="CILIA- AND FLAGELLA-ASSOCIATED PROTEIN 65"/>
    <property type="match status" value="1"/>
</dbReference>